<sequence length="197" mass="21597">MAEHEDQGRLAGIEEDRENGTAQTITIDPSGDICLAVESGNTSKELQVSSKILSAASSVFQTMFKPNFWEGLAAEDLLRIGAICDKCDFIEALRLWSSSSLRAAIVEADDNGMYTLLEAAYLLDSWEEFGQVSTQIISHHVGAFKHSSINTFGEGHLGRKSARAHEKSMDDLEAKREDAIFAAVVALEKVMADLFRI</sequence>
<reference evidence="2" key="1">
    <citation type="submission" date="2023-06" db="EMBL/GenBank/DDBJ databases">
        <title>Black Yeasts Isolated from many extreme environments.</title>
        <authorList>
            <person name="Coleine C."/>
            <person name="Stajich J.E."/>
            <person name="Selbmann L."/>
        </authorList>
    </citation>
    <scope>NUCLEOTIDE SEQUENCE</scope>
    <source>
        <strain evidence="2">CCFEE 5200</strain>
    </source>
</reference>
<evidence type="ECO:0000313" key="2">
    <source>
        <dbReference type="EMBL" id="KAK0963998.1"/>
    </source>
</evidence>
<dbReference type="Proteomes" id="UP001175353">
    <property type="component" value="Unassembled WGS sequence"/>
</dbReference>
<comment type="caution">
    <text evidence="2">The sequence shown here is derived from an EMBL/GenBank/DDBJ whole genome shotgun (WGS) entry which is preliminary data.</text>
</comment>
<evidence type="ECO:0008006" key="4">
    <source>
        <dbReference type="Google" id="ProtNLM"/>
    </source>
</evidence>
<evidence type="ECO:0000313" key="3">
    <source>
        <dbReference type="Proteomes" id="UP001175353"/>
    </source>
</evidence>
<evidence type="ECO:0000256" key="1">
    <source>
        <dbReference type="SAM" id="MobiDB-lite"/>
    </source>
</evidence>
<name>A0AAN6HDF0_9PEZI</name>
<gene>
    <name evidence="2" type="ORF">LTR91_018713</name>
</gene>
<keyword evidence="3" id="KW-1185">Reference proteome</keyword>
<feature type="region of interest" description="Disordered" evidence="1">
    <location>
        <begin position="1"/>
        <end position="24"/>
    </location>
</feature>
<protein>
    <recommendedName>
        <fullName evidence="4">BTB domain-containing protein</fullName>
    </recommendedName>
</protein>
<feature type="compositionally biased region" description="Basic and acidic residues" evidence="1">
    <location>
        <begin position="1"/>
        <end position="14"/>
    </location>
</feature>
<accession>A0AAN6HDF0</accession>
<organism evidence="2 3">
    <name type="scientific">Friedmanniomyces endolithicus</name>
    <dbReference type="NCBI Taxonomy" id="329885"/>
    <lineage>
        <taxon>Eukaryota</taxon>
        <taxon>Fungi</taxon>
        <taxon>Dikarya</taxon>
        <taxon>Ascomycota</taxon>
        <taxon>Pezizomycotina</taxon>
        <taxon>Dothideomycetes</taxon>
        <taxon>Dothideomycetidae</taxon>
        <taxon>Mycosphaerellales</taxon>
        <taxon>Teratosphaeriaceae</taxon>
        <taxon>Friedmanniomyces</taxon>
    </lineage>
</organism>
<dbReference type="AlphaFoldDB" id="A0AAN6HDF0"/>
<proteinExistence type="predicted"/>
<dbReference type="EMBL" id="JAUJLE010000267">
    <property type="protein sequence ID" value="KAK0963998.1"/>
    <property type="molecule type" value="Genomic_DNA"/>
</dbReference>